<name>A0A0C1RFJ3_9CYAN</name>
<dbReference type="STRING" id="1479485.DA73_0220895"/>
<dbReference type="SUPFAM" id="SSF55729">
    <property type="entry name" value="Acyl-CoA N-acyltransferases (Nat)"/>
    <property type="match status" value="1"/>
</dbReference>
<dbReference type="PROSITE" id="PS51186">
    <property type="entry name" value="GNAT"/>
    <property type="match status" value="1"/>
</dbReference>
<sequence length="174" mass="20540">MNIEIIEARPQDRSILSHLIELYFYDFSEFMGWDVGNDGRFGDNALKGCWTEPWRHPFLVKVDGSIAGFVIADGRSHFSGDEHTMDMGEFFILRKYRRQGIGYRVATDIFDLFPSQWEVRQLDLNVDAQTFWRKVINRYTNNQFYEISWNDERYCGVAQLFNNTIKTPKQLMSV</sequence>
<gene>
    <name evidence="3" type="ORF">DA73_0220895</name>
    <name evidence="2" type="ORF">DA73_0400016720</name>
</gene>
<dbReference type="RefSeq" id="WP_038072770.1">
    <property type="nucleotide sequence ID" value="NZ_JHEG04000001.1"/>
</dbReference>
<evidence type="ECO:0000313" key="4">
    <source>
        <dbReference type="Proteomes" id="UP000029738"/>
    </source>
</evidence>
<dbReference type="EMBL" id="JHEG02000048">
    <property type="protein sequence ID" value="KIE10910.1"/>
    <property type="molecule type" value="Genomic_DNA"/>
</dbReference>
<comment type="caution">
    <text evidence="3">The sequence shown here is derived from an EMBL/GenBank/DDBJ whole genome shotgun (WGS) entry which is preliminary data.</text>
</comment>
<feature type="domain" description="N-acetyltransferase" evidence="1">
    <location>
        <begin position="6"/>
        <end position="166"/>
    </location>
</feature>
<dbReference type="AlphaFoldDB" id="A0A0C1RFJ3"/>
<dbReference type="EMBL" id="JHEG04000001">
    <property type="protein sequence ID" value="KAF3886945.1"/>
    <property type="molecule type" value="Genomic_DNA"/>
</dbReference>
<evidence type="ECO:0000259" key="1">
    <source>
        <dbReference type="PROSITE" id="PS51186"/>
    </source>
</evidence>
<dbReference type="Gene3D" id="3.40.630.30">
    <property type="match status" value="1"/>
</dbReference>
<dbReference type="InterPro" id="IPR016181">
    <property type="entry name" value="Acyl_CoA_acyltransferase"/>
</dbReference>
<protein>
    <submittedName>
        <fullName evidence="2">GNAT family N-acetyltransferase</fullName>
    </submittedName>
</protein>
<dbReference type="Proteomes" id="UP000029738">
    <property type="component" value="Unassembled WGS sequence"/>
</dbReference>
<organism evidence="3">
    <name type="scientific">Tolypothrix bouteillei VB521301</name>
    <dbReference type="NCBI Taxonomy" id="1479485"/>
    <lineage>
        <taxon>Bacteria</taxon>
        <taxon>Bacillati</taxon>
        <taxon>Cyanobacteriota</taxon>
        <taxon>Cyanophyceae</taxon>
        <taxon>Nostocales</taxon>
        <taxon>Tolypothrichaceae</taxon>
        <taxon>Tolypothrix</taxon>
    </lineage>
</organism>
<dbReference type="GO" id="GO:0016747">
    <property type="term" value="F:acyltransferase activity, transferring groups other than amino-acyl groups"/>
    <property type="evidence" value="ECO:0007669"/>
    <property type="project" value="InterPro"/>
</dbReference>
<evidence type="ECO:0000313" key="2">
    <source>
        <dbReference type="EMBL" id="KAF3886945.1"/>
    </source>
</evidence>
<reference evidence="3" key="1">
    <citation type="journal article" date="2015" name="Genome Announc.">
        <title>Draft Genome Sequence of Tolypothrix boutellei Strain VB521301.</title>
        <authorList>
            <person name="Chandrababunaidu M.M."/>
            <person name="Singh D."/>
            <person name="Sen D."/>
            <person name="Bhan S."/>
            <person name="Das S."/>
            <person name="Gupta A."/>
            <person name="Adhikary S.P."/>
            <person name="Tripathy S."/>
        </authorList>
    </citation>
    <scope>NUCLEOTIDE SEQUENCE</scope>
    <source>
        <strain evidence="3">VB521301</strain>
    </source>
</reference>
<reference evidence="2" key="2">
    <citation type="submission" date="2019-11" db="EMBL/GenBank/DDBJ databases">
        <title>Improved Assembly of Tolypothrix boutellei genome.</title>
        <authorList>
            <person name="Sarangi A.N."/>
            <person name="Mukherjee M."/>
            <person name="Ghosh S."/>
            <person name="Singh D."/>
            <person name="Das A."/>
            <person name="Kant S."/>
            <person name="Prusty A."/>
            <person name="Tripathy S."/>
        </authorList>
    </citation>
    <scope>NUCLEOTIDE SEQUENCE</scope>
    <source>
        <strain evidence="2">VB521301</strain>
    </source>
</reference>
<dbReference type="CDD" id="cd04301">
    <property type="entry name" value="NAT_SF"/>
    <property type="match status" value="1"/>
</dbReference>
<dbReference type="InterPro" id="IPR000182">
    <property type="entry name" value="GNAT_dom"/>
</dbReference>
<proteinExistence type="predicted"/>
<dbReference type="OrthoDB" id="8479334at2"/>
<accession>A0A0C1RFJ3</accession>
<dbReference type="Pfam" id="PF00583">
    <property type="entry name" value="Acetyltransf_1"/>
    <property type="match status" value="1"/>
</dbReference>
<keyword evidence="4" id="KW-1185">Reference proteome</keyword>
<evidence type="ECO:0000313" key="3">
    <source>
        <dbReference type="EMBL" id="KIE10910.1"/>
    </source>
</evidence>